<keyword evidence="5" id="KW-0747">Spliceosome</keyword>
<dbReference type="InterPro" id="IPR010304">
    <property type="entry name" value="SMN_Tudor"/>
</dbReference>
<dbReference type="PROSITE" id="PS50304">
    <property type="entry name" value="TUDOR"/>
    <property type="match status" value="1"/>
</dbReference>
<dbReference type="OrthoDB" id="79171at2759"/>
<feature type="region of interest" description="Disordered" evidence="12">
    <location>
        <begin position="210"/>
        <end position="237"/>
    </location>
</feature>
<dbReference type="Pfam" id="PF06003">
    <property type="entry name" value="SMN_Tudor"/>
    <property type="match status" value="1"/>
</dbReference>
<dbReference type="Proteomes" id="UP000694844">
    <property type="component" value="Chromosome 1"/>
</dbReference>
<dbReference type="GO" id="GO:0016607">
    <property type="term" value="C:nuclear speck"/>
    <property type="evidence" value="ECO:0007669"/>
    <property type="project" value="UniProtKB-SubCell"/>
</dbReference>
<accession>A0A8B8CDZ7</accession>
<dbReference type="GO" id="GO:0008380">
    <property type="term" value="P:RNA splicing"/>
    <property type="evidence" value="ECO:0007669"/>
    <property type="project" value="UniProtKB-KW"/>
</dbReference>
<dbReference type="CDD" id="cd20399">
    <property type="entry name" value="Tudor_SPF30"/>
    <property type="match status" value="1"/>
</dbReference>
<dbReference type="GeneID" id="111118274"/>
<gene>
    <name evidence="15" type="primary">LOC111118274</name>
</gene>
<dbReference type="KEGG" id="cvn:111118274"/>
<dbReference type="GO" id="GO:0071011">
    <property type="term" value="C:precatalytic spliceosome"/>
    <property type="evidence" value="ECO:0007669"/>
    <property type="project" value="TreeGrafter"/>
</dbReference>
<evidence type="ECO:0000256" key="11">
    <source>
        <dbReference type="SAM" id="Coils"/>
    </source>
</evidence>
<dbReference type="RefSeq" id="XP_022313394.1">
    <property type="nucleotide sequence ID" value="XM_022457686.1"/>
</dbReference>
<dbReference type="PANTHER" id="PTHR13681">
    <property type="entry name" value="SURVIVAL OF MOTOR NEURON-RELATED-SPLICING FACTOR 30-RELATED"/>
    <property type="match status" value="1"/>
</dbReference>
<comment type="similarity">
    <text evidence="3">Belongs to the SMN family.</text>
</comment>
<reference evidence="15" key="2">
    <citation type="submission" date="2025-08" db="UniProtKB">
        <authorList>
            <consortium name="RefSeq"/>
        </authorList>
    </citation>
    <scope>IDENTIFICATION</scope>
    <source>
        <tissue evidence="15">Whole sample</tissue>
    </source>
</reference>
<feature type="domain" description="Tudor" evidence="13">
    <location>
        <begin position="79"/>
        <end position="138"/>
    </location>
</feature>
<evidence type="ECO:0000256" key="8">
    <source>
        <dbReference type="ARBA" id="ARBA00037618"/>
    </source>
</evidence>
<dbReference type="GO" id="GO:0006397">
    <property type="term" value="P:mRNA processing"/>
    <property type="evidence" value="ECO:0007669"/>
    <property type="project" value="UniProtKB-KW"/>
</dbReference>
<dbReference type="GO" id="GO:0003723">
    <property type="term" value="F:RNA binding"/>
    <property type="evidence" value="ECO:0007669"/>
    <property type="project" value="InterPro"/>
</dbReference>
<dbReference type="PANTHER" id="PTHR13681:SF26">
    <property type="entry name" value="SURVIVAL OF MOTOR NEURON-RELATED-SPLICING FACTOR 30"/>
    <property type="match status" value="1"/>
</dbReference>
<evidence type="ECO:0000256" key="9">
    <source>
        <dbReference type="ARBA" id="ARBA00041083"/>
    </source>
</evidence>
<name>A0A8B8CDZ7_CRAVI</name>
<evidence type="ECO:0000256" key="3">
    <source>
        <dbReference type="ARBA" id="ARBA00005371"/>
    </source>
</evidence>
<evidence type="ECO:0000256" key="4">
    <source>
        <dbReference type="ARBA" id="ARBA00022664"/>
    </source>
</evidence>
<dbReference type="AlphaFoldDB" id="A0A8B8CDZ7"/>
<sequence length="237" mass="26751">MADELQENLATYKLQLQQVEASLTTDPDNEDLNKLKKDLQEVIDLTEELVGNKQLAAIAVDAGASASGTESTEDAEPTQWSVGEPCLAPWSKDGQYYDAKIDEILEDGTCAVMFESYGNTDVTEVKLLRKVDASQQKKDLDKKPKSKRDQIAEQKEYRRKKQQKKAQRLKQMEEEREQEKNKWLDFNTKTFSKTNKGKVKKSIFATPDAVNGKVGVGTCGQGGRPMTSFQHAEKWRK</sequence>
<evidence type="ECO:0000256" key="6">
    <source>
        <dbReference type="ARBA" id="ARBA00023187"/>
    </source>
</evidence>
<feature type="compositionally biased region" description="Basic and acidic residues" evidence="12">
    <location>
        <begin position="133"/>
        <end position="156"/>
    </location>
</feature>
<evidence type="ECO:0000256" key="2">
    <source>
        <dbReference type="ARBA" id="ARBA00004408"/>
    </source>
</evidence>
<evidence type="ECO:0000256" key="1">
    <source>
        <dbReference type="ARBA" id="ARBA00004324"/>
    </source>
</evidence>
<feature type="compositionally biased region" description="Basic and acidic residues" evidence="12">
    <location>
        <begin position="170"/>
        <end position="183"/>
    </location>
</feature>
<feature type="compositionally biased region" description="Basic residues" evidence="12">
    <location>
        <begin position="157"/>
        <end position="168"/>
    </location>
</feature>
<evidence type="ECO:0000256" key="10">
    <source>
        <dbReference type="ARBA" id="ARBA00042567"/>
    </source>
</evidence>
<keyword evidence="14" id="KW-1185">Reference proteome</keyword>
<keyword evidence="4" id="KW-0507">mRNA processing</keyword>
<keyword evidence="7" id="KW-0539">Nucleus</keyword>
<feature type="compositionally biased region" description="Gly residues" evidence="12">
    <location>
        <begin position="214"/>
        <end position="223"/>
    </location>
</feature>
<evidence type="ECO:0000256" key="5">
    <source>
        <dbReference type="ARBA" id="ARBA00022728"/>
    </source>
</evidence>
<dbReference type="SMART" id="SM00333">
    <property type="entry name" value="TUDOR"/>
    <property type="match status" value="1"/>
</dbReference>
<comment type="function">
    <text evidence="8">Involved in spliceosome assembly.</text>
</comment>
<evidence type="ECO:0000259" key="13">
    <source>
        <dbReference type="PROSITE" id="PS50304"/>
    </source>
</evidence>
<feature type="coiled-coil region" evidence="11">
    <location>
        <begin position="2"/>
        <end position="49"/>
    </location>
</feature>
<protein>
    <recommendedName>
        <fullName evidence="9">Survival of motor neuron-related-splicing factor 30</fullName>
    </recommendedName>
    <alternativeName>
        <fullName evidence="10">Survival motor neuron domain-containing protein 1</fullName>
    </alternativeName>
</protein>
<keyword evidence="6" id="KW-0508">mRNA splicing</keyword>
<dbReference type="GO" id="GO:0015030">
    <property type="term" value="C:Cajal body"/>
    <property type="evidence" value="ECO:0007669"/>
    <property type="project" value="UniProtKB-SubCell"/>
</dbReference>
<dbReference type="GO" id="GO:0000381">
    <property type="term" value="P:regulation of alternative mRNA splicing, via spliceosome"/>
    <property type="evidence" value="ECO:0007669"/>
    <property type="project" value="TreeGrafter"/>
</dbReference>
<reference evidence="14" key="1">
    <citation type="submission" date="2024-06" db="UniProtKB">
        <authorList>
            <consortium name="RefSeq"/>
        </authorList>
    </citation>
    <scope>NUCLEOTIDE SEQUENCE [LARGE SCALE GENOMIC DNA]</scope>
</reference>
<dbReference type="GO" id="GO:0005737">
    <property type="term" value="C:cytoplasm"/>
    <property type="evidence" value="ECO:0007669"/>
    <property type="project" value="InterPro"/>
</dbReference>
<dbReference type="InterPro" id="IPR002999">
    <property type="entry name" value="Tudor"/>
</dbReference>
<evidence type="ECO:0000313" key="14">
    <source>
        <dbReference type="Proteomes" id="UP000694844"/>
    </source>
</evidence>
<evidence type="ECO:0000256" key="12">
    <source>
        <dbReference type="SAM" id="MobiDB-lite"/>
    </source>
</evidence>
<feature type="region of interest" description="Disordered" evidence="12">
    <location>
        <begin position="64"/>
        <end position="84"/>
    </location>
</feature>
<evidence type="ECO:0000256" key="7">
    <source>
        <dbReference type="ARBA" id="ARBA00023242"/>
    </source>
</evidence>
<dbReference type="SUPFAM" id="SSF63748">
    <property type="entry name" value="Tudor/PWWP/MBT"/>
    <property type="match status" value="1"/>
</dbReference>
<comment type="subcellular location">
    <subcellularLocation>
        <location evidence="1">Nucleus speckle</location>
    </subcellularLocation>
    <subcellularLocation>
        <location evidence="2">Nucleus</location>
        <location evidence="2">Cajal body</location>
    </subcellularLocation>
</comment>
<keyword evidence="11" id="KW-0175">Coiled coil</keyword>
<dbReference type="Gene3D" id="2.30.30.140">
    <property type="match status" value="1"/>
</dbReference>
<feature type="region of interest" description="Disordered" evidence="12">
    <location>
        <begin position="133"/>
        <end position="183"/>
    </location>
</feature>
<proteinExistence type="inferred from homology"/>
<organism evidence="14 15">
    <name type="scientific">Crassostrea virginica</name>
    <name type="common">Eastern oyster</name>
    <dbReference type="NCBI Taxonomy" id="6565"/>
    <lineage>
        <taxon>Eukaryota</taxon>
        <taxon>Metazoa</taxon>
        <taxon>Spiralia</taxon>
        <taxon>Lophotrochozoa</taxon>
        <taxon>Mollusca</taxon>
        <taxon>Bivalvia</taxon>
        <taxon>Autobranchia</taxon>
        <taxon>Pteriomorphia</taxon>
        <taxon>Ostreida</taxon>
        <taxon>Ostreoidea</taxon>
        <taxon>Ostreidae</taxon>
        <taxon>Crassostrea</taxon>
    </lineage>
</organism>
<evidence type="ECO:0000313" key="15">
    <source>
        <dbReference type="RefSeq" id="XP_022313394.1"/>
    </source>
</evidence>